<organism evidence="2 3">
    <name type="scientific">Gryllotalpicola daejeonensis</name>
    <dbReference type="NCBI Taxonomy" id="993087"/>
    <lineage>
        <taxon>Bacteria</taxon>
        <taxon>Bacillati</taxon>
        <taxon>Actinomycetota</taxon>
        <taxon>Actinomycetes</taxon>
        <taxon>Micrococcales</taxon>
        <taxon>Microbacteriaceae</taxon>
        <taxon>Gryllotalpicola</taxon>
    </lineage>
</organism>
<comment type="caution">
    <text evidence="2">The sequence shown here is derived from an EMBL/GenBank/DDBJ whole genome shotgun (WGS) entry which is preliminary data.</text>
</comment>
<feature type="domain" description="Phosphoribosyltransferase" evidence="1">
    <location>
        <begin position="25"/>
        <end position="167"/>
    </location>
</feature>
<dbReference type="InterPro" id="IPR000836">
    <property type="entry name" value="PRTase_dom"/>
</dbReference>
<name>A0ABP7ZG03_9MICO</name>
<keyword evidence="2" id="KW-0808">Transferase</keyword>
<dbReference type="RefSeq" id="WP_344790368.1">
    <property type="nucleotide sequence ID" value="NZ_BAABBV010000001.1"/>
</dbReference>
<dbReference type="Gene3D" id="3.30.1310.20">
    <property type="entry name" value="PRTase-like"/>
    <property type="match status" value="1"/>
</dbReference>
<protein>
    <submittedName>
        <fullName evidence="2">Phosphoribosyltransferase</fullName>
    </submittedName>
</protein>
<keyword evidence="3" id="KW-1185">Reference proteome</keyword>
<accession>A0ABP7ZG03</accession>
<evidence type="ECO:0000259" key="1">
    <source>
        <dbReference type="Pfam" id="PF00156"/>
    </source>
</evidence>
<dbReference type="InterPro" id="IPR029057">
    <property type="entry name" value="PRTase-like"/>
</dbReference>
<dbReference type="GO" id="GO:0016757">
    <property type="term" value="F:glycosyltransferase activity"/>
    <property type="evidence" value="ECO:0007669"/>
    <property type="project" value="UniProtKB-KW"/>
</dbReference>
<evidence type="ECO:0000313" key="2">
    <source>
        <dbReference type="EMBL" id="GAA4156649.1"/>
    </source>
</evidence>
<dbReference type="Gene3D" id="3.40.50.2020">
    <property type="match status" value="1"/>
</dbReference>
<dbReference type="Proteomes" id="UP001415169">
    <property type="component" value="Unassembled WGS sequence"/>
</dbReference>
<gene>
    <name evidence="2" type="ORF">GCM10022286_07180</name>
</gene>
<keyword evidence="2" id="KW-0328">Glycosyltransferase</keyword>
<reference evidence="2" key="1">
    <citation type="journal article" date="2014" name="Int. J. Syst. Evol. Microbiol.">
        <title>Complete genome of a new Firmicutes species belonging to the dominant human colonic microbiota ('Ruminococcus bicirculans') reveals two chromosomes and a selective capacity to utilize plant glucans.</title>
        <authorList>
            <consortium name="NISC Comparative Sequencing Program"/>
            <person name="Wegmann U."/>
            <person name="Louis P."/>
            <person name="Goesmann A."/>
            <person name="Henrissat B."/>
            <person name="Duncan S.H."/>
            <person name="Flint H.J."/>
        </authorList>
    </citation>
    <scope>NUCLEOTIDE SEQUENCE</scope>
    <source>
        <strain evidence="2">JCM 17590</strain>
    </source>
</reference>
<dbReference type="EMBL" id="BAABBV010000001">
    <property type="protein sequence ID" value="GAA4156649.1"/>
    <property type="molecule type" value="Genomic_DNA"/>
</dbReference>
<dbReference type="Pfam" id="PF00156">
    <property type="entry name" value="Pribosyltran"/>
    <property type="match status" value="1"/>
</dbReference>
<reference evidence="2" key="2">
    <citation type="submission" date="2023-12" db="EMBL/GenBank/DDBJ databases">
        <authorList>
            <person name="Sun Q."/>
            <person name="Inoue M."/>
        </authorList>
    </citation>
    <scope>NUCLEOTIDE SEQUENCE</scope>
    <source>
        <strain evidence="2">JCM 17590</strain>
    </source>
</reference>
<proteinExistence type="predicted"/>
<evidence type="ECO:0000313" key="3">
    <source>
        <dbReference type="Proteomes" id="UP001415169"/>
    </source>
</evidence>
<sequence length="215" mass="22281">MNPYRDRVDAGEVLAASVAEIVPDGADAVVLGLPRGGVPVAAAVARALGAPLDVLVVRKLGVPGSPEVAMGAIASVGGELAIVANDDLRERVAAYSGPDAWAEVLSHERVELERRVTEYRGDRPPLALEGRTVVLVDDGIATGATMRAAAAAARQLRPSRLIAASPVVLTGARAAVEASVDALICPWFPAAFLGVGQAYRDFTQTSDGEVRRLLS</sequence>
<dbReference type="SUPFAM" id="SSF53271">
    <property type="entry name" value="PRTase-like"/>
    <property type="match status" value="1"/>
</dbReference>